<reference evidence="2" key="1">
    <citation type="submission" date="2016-10" db="EMBL/GenBank/DDBJ databases">
        <authorList>
            <person name="Varghese N."/>
            <person name="Submissions S."/>
        </authorList>
    </citation>
    <scope>NUCLEOTIDE SEQUENCE [LARGE SCALE GENOMIC DNA]</scope>
    <source>
        <strain evidence="2">JCM 15604</strain>
    </source>
</reference>
<gene>
    <name evidence="1" type="ORF">SAMN05216177_107296</name>
</gene>
<proteinExistence type="predicted"/>
<evidence type="ECO:0000313" key="1">
    <source>
        <dbReference type="EMBL" id="SFQ07673.1"/>
    </source>
</evidence>
<dbReference type="EMBL" id="FOXK01000007">
    <property type="protein sequence ID" value="SFQ07673.1"/>
    <property type="molecule type" value="Genomic_DNA"/>
</dbReference>
<evidence type="ECO:0000313" key="2">
    <source>
        <dbReference type="Proteomes" id="UP000182025"/>
    </source>
</evidence>
<accession>A0A1I5VJM5</accession>
<name>A0A1I5VJM5_9GAMM</name>
<protein>
    <submittedName>
        <fullName evidence="1">Uncharacterized protein</fullName>
    </submittedName>
</protein>
<sequence>MNLDVSVRVAHPSVEPVVGCAVRTMTESVL</sequence>
<organism evidence="1 2">
    <name type="scientific">Ectopseudomonas toyotomiensis</name>
    <dbReference type="NCBI Taxonomy" id="554344"/>
    <lineage>
        <taxon>Bacteria</taxon>
        <taxon>Pseudomonadati</taxon>
        <taxon>Pseudomonadota</taxon>
        <taxon>Gammaproteobacteria</taxon>
        <taxon>Pseudomonadales</taxon>
        <taxon>Pseudomonadaceae</taxon>
        <taxon>Ectopseudomonas</taxon>
    </lineage>
</organism>
<keyword evidence="2" id="KW-1185">Reference proteome</keyword>
<dbReference type="AlphaFoldDB" id="A0A1I5VJM5"/>
<dbReference type="Proteomes" id="UP000182025">
    <property type="component" value="Unassembled WGS sequence"/>
</dbReference>